<keyword evidence="2" id="KW-0808">Transferase</keyword>
<dbReference type="Gene3D" id="3.30.2130.30">
    <property type="match status" value="1"/>
</dbReference>
<proteinExistence type="predicted"/>
<name>A0A7V8VCA9_9BACT</name>
<dbReference type="Proteomes" id="UP000542342">
    <property type="component" value="Unassembled WGS sequence"/>
</dbReference>
<gene>
    <name evidence="2" type="ORF">H0921_03890</name>
</gene>
<accession>A0A7V8VCA9</accession>
<feature type="domain" description="Ribosomal RNA large subunit methyltransferase K/L-like methyltransferase" evidence="1">
    <location>
        <begin position="187"/>
        <end position="349"/>
    </location>
</feature>
<organism evidence="2 3">
    <name type="scientific">Thermogemmata fonticola</name>
    <dbReference type="NCBI Taxonomy" id="2755323"/>
    <lineage>
        <taxon>Bacteria</taxon>
        <taxon>Pseudomonadati</taxon>
        <taxon>Planctomycetota</taxon>
        <taxon>Planctomycetia</taxon>
        <taxon>Gemmatales</taxon>
        <taxon>Gemmataceae</taxon>
        <taxon>Thermogemmata</taxon>
    </lineage>
</organism>
<dbReference type="Gene3D" id="3.40.50.150">
    <property type="entry name" value="Vaccinia Virus protein VP39"/>
    <property type="match status" value="1"/>
</dbReference>
<dbReference type="EMBL" id="JACEFB010000002">
    <property type="protein sequence ID" value="MBA2225301.1"/>
    <property type="molecule type" value="Genomic_DNA"/>
</dbReference>
<protein>
    <submittedName>
        <fullName evidence="2">Methyltransferase domain-containing protein</fullName>
    </submittedName>
</protein>
<comment type="caution">
    <text evidence="2">The sequence shown here is derived from an EMBL/GenBank/DDBJ whole genome shotgun (WGS) entry which is preliminary data.</text>
</comment>
<keyword evidence="3" id="KW-1185">Reference proteome</keyword>
<dbReference type="PANTHER" id="PTHR14911">
    <property type="entry name" value="THUMP DOMAIN-CONTAINING"/>
    <property type="match status" value="1"/>
</dbReference>
<dbReference type="Pfam" id="PF01170">
    <property type="entry name" value="UPF0020"/>
    <property type="match status" value="1"/>
</dbReference>
<evidence type="ECO:0000313" key="2">
    <source>
        <dbReference type="EMBL" id="MBA2225301.1"/>
    </source>
</evidence>
<keyword evidence="2" id="KW-0489">Methyltransferase</keyword>
<sequence>MGHARRKREESAAELPALYALTHDGLERVAADEITQDLHGEVKKTARGLVVFRLSQIDESVLSLRTTEDVFLLAWGSDTLTYRAADLDLFRQWTARKPDWPALFRWHHQIRPLRRGKPTFHLVCQMQGEHGYRRVDAEEAFRAGLRHVLPAGWYEVDENAWLEIWLTIHGKTAVCGVRLSDRTMRHRTYKQEHIAASLRPTVAAAMVRLAGIAPGMTVLDPMCGAGTILAEALTLARQRKGGAPVRLLGGDIDPHAVFVSTQNLGRMGPVGLARWDARSLPLADASVDRLLCNPPFGKQLASVEEILPLYTALAREWNRVLKPGGRAVLLVMEHQALSMALSPFRWTTVRRLALRVLGQPCTLSVWHKPLEESTLPPPAIA</sequence>
<dbReference type="CDD" id="cd11715">
    <property type="entry name" value="THUMP_AdoMetMT"/>
    <property type="match status" value="1"/>
</dbReference>
<dbReference type="GO" id="GO:0030488">
    <property type="term" value="P:tRNA methylation"/>
    <property type="evidence" value="ECO:0007669"/>
    <property type="project" value="TreeGrafter"/>
</dbReference>
<dbReference type="InterPro" id="IPR029063">
    <property type="entry name" value="SAM-dependent_MTases_sf"/>
</dbReference>
<evidence type="ECO:0000313" key="3">
    <source>
        <dbReference type="Proteomes" id="UP000542342"/>
    </source>
</evidence>
<dbReference type="CDD" id="cd02440">
    <property type="entry name" value="AdoMet_MTases"/>
    <property type="match status" value="1"/>
</dbReference>
<reference evidence="2 3" key="1">
    <citation type="submission" date="2020-07" db="EMBL/GenBank/DDBJ databases">
        <title>Thermogemmata thermophila gen. nov., sp. nov., a novel moderate thermophilic planctomycete from a Kamchatka hot spring.</title>
        <authorList>
            <person name="Elcheninov A.G."/>
            <person name="Podosokorskaya O.A."/>
            <person name="Kovaleva O.L."/>
            <person name="Novikov A."/>
            <person name="Bonch-Osmolovskaya E.A."/>
            <person name="Toshchakov S.V."/>
            <person name="Kublanov I.V."/>
        </authorList>
    </citation>
    <scope>NUCLEOTIDE SEQUENCE [LARGE SCALE GENOMIC DNA]</scope>
    <source>
        <strain evidence="2 3">2918</strain>
    </source>
</reference>
<dbReference type="SUPFAM" id="SSF53335">
    <property type="entry name" value="S-adenosyl-L-methionine-dependent methyltransferases"/>
    <property type="match status" value="1"/>
</dbReference>
<dbReference type="GO" id="GO:0016423">
    <property type="term" value="F:tRNA (guanine) methyltransferase activity"/>
    <property type="evidence" value="ECO:0007669"/>
    <property type="project" value="TreeGrafter"/>
</dbReference>
<dbReference type="PRINTS" id="PR00507">
    <property type="entry name" value="N12N6MTFRASE"/>
</dbReference>
<dbReference type="PANTHER" id="PTHR14911:SF13">
    <property type="entry name" value="TRNA (GUANINE(6)-N2)-METHYLTRANSFERASE THUMP3"/>
    <property type="match status" value="1"/>
</dbReference>
<dbReference type="InterPro" id="IPR000241">
    <property type="entry name" value="RlmKL-like_Mtase"/>
</dbReference>
<evidence type="ECO:0000259" key="1">
    <source>
        <dbReference type="Pfam" id="PF01170"/>
    </source>
</evidence>
<dbReference type="RefSeq" id="WP_194536734.1">
    <property type="nucleotide sequence ID" value="NZ_JACEFB010000002.1"/>
</dbReference>
<dbReference type="AlphaFoldDB" id="A0A7V8VCA9"/>